<dbReference type="EMBL" id="MEVD01000016">
    <property type="protein sequence ID" value="OGC53032.1"/>
    <property type="molecule type" value="Genomic_DNA"/>
</dbReference>
<gene>
    <name evidence="2" type="ORF">A3D91_01845</name>
</gene>
<dbReference type="Proteomes" id="UP000178127">
    <property type="component" value="Unassembled WGS sequence"/>
</dbReference>
<feature type="transmembrane region" description="Helical" evidence="1">
    <location>
        <begin position="37"/>
        <end position="58"/>
    </location>
</feature>
<comment type="caution">
    <text evidence="2">The sequence shown here is derived from an EMBL/GenBank/DDBJ whole genome shotgun (WGS) entry which is preliminary data.</text>
</comment>
<feature type="transmembrane region" description="Helical" evidence="1">
    <location>
        <begin position="203"/>
        <end position="223"/>
    </location>
</feature>
<evidence type="ECO:0000313" key="2">
    <source>
        <dbReference type="EMBL" id="OGC53032.1"/>
    </source>
</evidence>
<evidence type="ECO:0000313" key="3">
    <source>
        <dbReference type="Proteomes" id="UP000178127"/>
    </source>
</evidence>
<keyword evidence="1" id="KW-0812">Transmembrane</keyword>
<name>A0A1F4V754_UNCKA</name>
<evidence type="ECO:0008006" key="4">
    <source>
        <dbReference type="Google" id="ProtNLM"/>
    </source>
</evidence>
<dbReference type="Pfam" id="PF14023">
    <property type="entry name" value="Bestrophin-like"/>
    <property type="match status" value="1"/>
</dbReference>
<evidence type="ECO:0000256" key="1">
    <source>
        <dbReference type="SAM" id="Phobius"/>
    </source>
</evidence>
<organism evidence="2 3">
    <name type="scientific">candidate division WWE3 bacterium RIFCSPHIGHO2_02_FULL_38_14</name>
    <dbReference type="NCBI Taxonomy" id="1802620"/>
    <lineage>
        <taxon>Bacteria</taxon>
        <taxon>Katanobacteria</taxon>
    </lineage>
</organism>
<dbReference type="AlphaFoldDB" id="A0A1F4V754"/>
<reference evidence="2 3" key="1">
    <citation type="journal article" date="2016" name="Nat. Commun.">
        <title>Thousands of microbial genomes shed light on interconnected biogeochemical processes in an aquifer system.</title>
        <authorList>
            <person name="Anantharaman K."/>
            <person name="Brown C.T."/>
            <person name="Hug L.A."/>
            <person name="Sharon I."/>
            <person name="Castelle C.J."/>
            <person name="Probst A.J."/>
            <person name="Thomas B.C."/>
            <person name="Singh A."/>
            <person name="Wilkins M.J."/>
            <person name="Karaoz U."/>
            <person name="Brodie E.L."/>
            <person name="Williams K.H."/>
            <person name="Hubbard S.S."/>
            <person name="Banfield J.F."/>
        </authorList>
    </citation>
    <scope>NUCLEOTIDE SEQUENCE [LARGE SCALE GENOMIC DNA]</scope>
</reference>
<keyword evidence="1" id="KW-1133">Transmembrane helix</keyword>
<sequence>MKIVIIKSTIATLIVILATLLFREAFSSEDLLADVSGLGAFVTVFGTLYGIMAAFIVFEVWGQYNKTAALVAQEAQGLERLYRLAIYFRDEKLSREIKETITAYSKLIIAGKFQKLGSGQRNKENGIVFRRIAEIIKGITFDDDHDHVVFDHVVSHYGKLSEIRTERITQSLTRLPFLLKFFLYLGSFITIFIFITMPFTNTFFNLFTAGTIGFVISMVLQLVDDLDNPFVGHWNITPEPFVRTLEHIEQDY</sequence>
<keyword evidence="1" id="KW-0472">Membrane</keyword>
<dbReference type="STRING" id="1802620.A3D91_01845"/>
<proteinExistence type="predicted"/>
<protein>
    <recommendedName>
        <fullName evidence="4">DUF4239 domain-containing protein</fullName>
    </recommendedName>
</protein>
<accession>A0A1F4V754</accession>
<feature type="transmembrane region" description="Helical" evidence="1">
    <location>
        <begin position="177"/>
        <end position="197"/>
    </location>
</feature>
<dbReference type="InterPro" id="IPR025333">
    <property type="entry name" value="DUF4239"/>
</dbReference>